<reference evidence="3" key="1">
    <citation type="submission" date="2021-06" db="EMBL/GenBank/DDBJ databases">
        <authorList>
            <person name="Kallberg Y."/>
            <person name="Tangrot J."/>
            <person name="Rosling A."/>
        </authorList>
    </citation>
    <scope>NUCLEOTIDE SEQUENCE</scope>
    <source>
        <strain evidence="3">CL551</strain>
    </source>
</reference>
<proteinExistence type="predicted"/>
<dbReference type="GO" id="GO:1990498">
    <property type="term" value="C:mitotic spindle microtubule"/>
    <property type="evidence" value="ECO:0007669"/>
    <property type="project" value="TreeGrafter"/>
</dbReference>
<evidence type="ECO:0000313" key="4">
    <source>
        <dbReference type="Proteomes" id="UP000789342"/>
    </source>
</evidence>
<dbReference type="AlphaFoldDB" id="A0A9N9FQ87"/>
<accession>A0A9N9FQ87</accession>
<feature type="domain" description="HAUS augmin-like complex subunit 6 N-terminal" evidence="2">
    <location>
        <begin position="16"/>
        <end position="228"/>
    </location>
</feature>
<dbReference type="GO" id="GO:0008017">
    <property type="term" value="F:microtubule binding"/>
    <property type="evidence" value="ECO:0007669"/>
    <property type="project" value="TreeGrafter"/>
</dbReference>
<dbReference type="GO" id="GO:0051225">
    <property type="term" value="P:spindle assembly"/>
    <property type="evidence" value="ECO:0007669"/>
    <property type="project" value="InterPro"/>
</dbReference>
<dbReference type="OrthoDB" id="5575722at2759"/>
<protein>
    <submittedName>
        <fullName evidence="3">7248_t:CDS:1</fullName>
    </submittedName>
</protein>
<dbReference type="Pfam" id="PF14661">
    <property type="entry name" value="HAUS6_N"/>
    <property type="match status" value="1"/>
</dbReference>
<evidence type="ECO:0000259" key="2">
    <source>
        <dbReference type="Pfam" id="PF14661"/>
    </source>
</evidence>
<dbReference type="Proteomes" id="UP000789342">
    <property type="component" value="Unassembled WGS sequence"/>
</dbReference>
<dbReference type="InterPro" id="IPR028163">
    <property type="entry name" value="HAUS_6_N"/>
</dbReference>
<evidence type="ECO:0000313" key="3">
    <source>
        <dbReference type="EMBL" id="CAG8549952.1"/>
    </source>
</evidence>
<keyword evidence="4" id="KW-1185">Reference proteome</keyword>
<gene>
    <name evidence="3" type="ORF">AMORRO_LOCUS5527</name>
</gene>
<dbReference type="GO" id="GO:0070652">
    <property type="term" value="C:HAUS complex"/>
    <property type="evidence" value="ECO:0007669"/>
    <property type="project" value="InterPro"/>
</dbReference>
<feature type="region of interest" description="Disordered" evidence="1">
    <location>
        <begin position="503"/>
        <end position="522"/>
    </location>
</feature>
<dbReference type="PANTHER" id="PTHR16151:SF2">
    <property type="entry name" value="HAUS AUGMIN-LIKE COMPLEX SUBUNIT 6"/>
    <property type="match status" value="1"/>
</dbReference>
<dbReference type="InterPro" id="IPR026797">
    <property type="entry name" value="HAUS_6"/>
</dbReference>
<name>A0A9N9FQ87_9GLOM</name>
<evidence type="ECO:0000256" key="1">
    <source>
        <dbReference type="SAM" id="MobiDB-lite"/>
    </source>
</evidence>
<comment type="caution">
    <text evidence="3">The sequence shown here is derived from an EMBL/GenBank/DDBJ whole genome shotgun (WGS) entry which is preliminary data.</text>
</comment>
<dbReference type="EMBL" id="CAJVPV010003355">
    <property type="protein sequence ID" value="CAG8549952.1"/>
    <property type="molecule type" value="Genomic_DNA"/>
</dbReference>
<organism evidence="3 4">
    <name type="scientific">Acaulospora morrowiae</name>
    <dbReference type="NCBI Taxonomy" id="94023"/>
    <lineage>
        <taxon>Eukaryota</taxon>
        <taxon>Fungi</taxon>
        <taxon>Fungi incertae sedis</taxon>
        <taxon>Mucoromycota</taxon>
        <taxon>Glomeromycotina</taxon>
        <taxon>Glomeromycetes</taxon>
        <taxon>Diversisporales</taxon>
        <taxon>Acaulosporaceae</taxon>
        <taxon>Acaulospora</taxon>
    </lineage>
</organism>
<dbReference type="PANTHER" id="PTHR16151">
    <property type="entry name" value="HAUS AUGMIN-LIKE COMPLEX SUBUNIT 6"/>
    <property type="match status" value="1"/>
</dbReference>
<sequence>MSGGLISEPLCPRSIFWSNLVLLDFDPSELAVGAYSTIDFDKDVFAKGYSNSVKAMELIVYFLFRKLDEAQAKEKFTCWPCLDLTSSKIFRNVAYTWLENLKKEGFLGNKDIILRRSAFDECQGDRFERVIMVFSNYVLKVVLERDYQQYSGESAPELLRTILKIHIKMQADKFLKETKERVACQDRWRFMAEELSRRLLDVTKRNNDLESQIYDFRKSKNPSEMIINNSIEKLSSMRIQHLEGVRLIWNSCLGWIQENKKYIDIVEDVMNDRANKRLLDGQSISIHVPDIMMTMWEKQIQKAQIVPFSNGRLNLISLLKLWRFTLKTLNKQLINPIFSHRTQESRFGTNSKDWTIKDELPSTCKKLEECFVGQKEQLRSLSSLKNSLCLRLSEINGSIRMLRDERRTIPTTFSNNLPERQARVTFKVPSFCFDETILMDQSDDIKSLIELKLRYVKEDDGPSTPSPVRSKDTDLDNERMTYIIRTPLYVSEEQAFMPMKEIKRTPQGSSPSPGRSALKSKAVARTSIGRAVRFAEEIEKTPTKMMDVTPIMDETPPRLISEVEY</sequence>